<reference evidence="1 2" key="1">
    <citation type="journal article" date="2022" name="Hortic Res">
        <title>A haplotype resolved chromosomal level avocado genome allows analysis of novel avocado genes.</title>
        <authorList>
            <person name="Nath O."/>
            <person name="Fletcher S.J."/>
            <person name="Hayward A."/>
            <person name="Shaw L.M."/>
            <person name="Masouleh A.K."/>
            <person name="Furtado A."/>
            <person name="Henry R.J."/>
            <person name="Mitter N."/>
        </authorList>
    </citation>
    <scope>NUCLEOTIDE SEQUENCE [LARGE SCALE GENOMIC DNA]</scope>
    <source>
        <strain evidence="2">cv. Hass</strain>
    </source>
</reference>
<gene>
    <name evidence="1" type="ORF">MRB53_002324</name>
</gene>
<dbReference type="EMBL" id="CM056809">
    <property type="protein sequence ID" value="KAJ8649301.1"/>
    <property type="molecule type" value="Genomic_DNA"/>
</dbReference>
<organism evidence="1 2">
    <name type="scientific">Persea americana</name>
    <name type="common">Avocado</name>
    <dbReference type="NCBI Taxonomy" id="3435"/>
    <lineage>
        <taxon>Eukaryota</taxon>
        <taxon>Viridiplantae</taxon>
        <taxon>Streptophyta</taxon>
        <taxon>Embryophyta</taxon>
        <taxon>Tracheophyta</taxon>
        <taxon>Spermatophyta</taxon>
        <taxon>Magnoliopsida</taxon>
        <taxon>Magnoliidae</taxon>
        <taxon>Laurales</taxon>
        <taxon>Lauraceae</taxon>
        <taxon>Persea</taxon>
    </lineage>
</organism>
<accession>A0ACC2MU60</accession>
<comment type="caution">
    <text evidence="1">The sequence shown here is derived from an EMBL/GenBank/DDBJ whole genome shotgun (WGS) entry which is preliminary data.</text>
</comment>
<dbReference type="Proteomes" id="UP001234297">
    <property type="component" value="Chromosome 1"/>
</dbReference>
<evidence type="ECO:0000313" key="2">
    <source>
        <dbReference type="Proteomes" id="UP001234297"/>
    </source>
</evidence>
<sequence>MPRCKRSSWILLHDMGNEMGNSNVSGVHEQDNNELQVPNKSSEASMELNVADGVEAKLPDLPSEAEDFHEKLDESASVNQPEMGDQQIQEQTSTERENENVNLQSPNECFEALMPSNGEDGDDKNSSTLMPEEEDFPEKPVKPSEIDAIDEKKLSALQSEAEDFHEKPVEPSEIGDLQIENQTSTEDKEIKTSKQTSTNYELISTESVNQKHNEQESIDSSNRSCMENSNHDNVIGSDGSCDSNQKGDTREIISEYIDPHSDLEVEKNVEDMLIEETEKHKSKLLEKICISRECDENLVELERGYGLSRVSIVQSAGLENRDEQQSKLNSDRNDSTKLPSIISFDSYQEANDSEIKRVCLEDHAEVIENGYKTNYNDNQDPIVIPEECKEYIDESKTNENGEGTDRGDKKTDSDDGFCSSGIGRGAEVDKENENESKFEIESHNSSPSLDLEEHSKYLETVQESIDVATSLTEYKDRDTTHEEITEVVDDESFKQSKLLKSGKAEGMAIPNNPLPFSDSIQKYVDVIEQMTRKKEDSESFNERVGERTEQLDRESDTQLKEDDLYATSITEKQRGSIEDVVQPILKQSDLSQNDTVMEGKMEEPIIPQSDRTEQEMVVEGENEEPILDRSDPILQEMTLVQAYSVDHSQEPEKELILLESKRSITDSDEENYTKVDQAKKSDANSSNPMVNTSASPPESEDPTAQVIKVVGILSCQSGELFVLPTHKTDEQEQKSGLMAYEGAHDSNMDSEMLENSDTFSFEFENPFAEAQVLALQSQKEEFEQNPSLHLQTETVKGVASASERGHSESDRKNHNIPAEVIKTDVLTLEVKIEESEKHPLLQQPNENFHFELENPIAKNRISGLKTSKEEPTETTMLLLKTSAGSEVLSSERSDLRKFRTPIQRILKEETCVLESLQKQESTVLKETVDEAWKAPNEVTSTSPGERKKHKPRRIWREFWCKEIVGLFYRMW</sequence>
<name>A0ACC2MU60_PERAE</name>
<evidence type="ECO:0000313" key="1">
    <source>
        <dbReference type="EMBL" id="KAJ8649301.1"/>
    </source>
</evidence>
<protein>
    <submittedName>
        <fullName evidence="1">Uncharacterized protein</fullName>
    </submittedName>
</protein>
<keyword evidence="2" id="KW-1185">Reference proteome</keyword>
<proteinExistence type="predicted"/>